<dbReference type="Proteomes" id="UP001632038">
    <property type="component" value="Unassembled WGS sequence"/>
</dbReference>
<dbReference type="InterPro" id="IPR035992">
    <property type="entry name" value="Ricin_B-like_lectins"/>
</dbReference>
<dbReference type="PANTHER" id="PTHR31257">
    <property type="entry name" value="RICIN B-LIKE LECTIN EULS3"/>
    <property type="match status" value="1"/>
</dbReference>
<dbReference type="Gene3D" id="2.80.10.50">
    <property type="match status" value="1"/>
</dbReference>
<dbReference type="CDD" id="cd23431">
    <property type="entry name" value="beta-trefoil_Ricin_AtEULS3-like"/>
    <property type="match status" value="1"/>
</dbReference>
<feature type="compositionally biased region" description="Pro residues" evidence="1">
    <location>
        <begin position="60"/>
        <end position="78"/>
    </location>
</feature>
<proteinExistence type="predicted"/>
<organism evidence="2 3">
    <name type="scientific">Castilleja foliolosa</name>
    <dbReference type="NCBI Taxonomy" id="1961234"/>
    <lineage>
        <taxon>Eukaryota</taxon>
        <taxon>Viridiplantae</taxon>
        <taxon>Streptophyta</taxon>
        <taxon>Embryophyta</taxon>
        <taxon>Tracheophyta</taxon>
        <taxon>Spermatophyta</taxon>
        <taxon>Magnoliopsida</taxon>
        <taxon>eudicotyledons</taxon>
        <taxon>Gunneridae</taxon>
        <taxon>Pentapetalae</taxon>
        <taxon>asterids</taxon>
        <taxon>lamiids</taxon>
        <taxon>Lamiales</taxon>
        <taxon>Orobanchaceae</taxon>
        <taxon>Pedicularideae</taxon>
        <taxon>Castillejinae</taxon>
        <taxon>Castilleja</taxon>
    </lineage>
</organism>
<name>A0ABD3DDF8_9LAMI</name>
<feature type="compositionally biased region" description="Pro residues" evidence="1">
    <location>
        <begin position="21"/>
        <end position="46"/>
    </location>
</feature>
<evidence type="ECO:0000256" key="1">
    <source>
        <dbReference type="SAM" id="MobiDB-lite"/>
    </source>
</evidence>
<dbReference type="InterPro" id="IPR040249">
    <property type="entry name" value="Ricin_B-like_lectin_EULS3-like"/>
</dbReference>
<sequence>MDHHRHHHQHHGRREEDDEYPPPARPPPPPFFAGNEPPPLFSPPPNAYHTSHMGPGPDSFHPPPPPNFSVYPNPPPPAVDHHPHMPPSPDSFHPPPPPNFSVYPNPPPPAVDHHPHMPHFPQPPVIHHHTHHVIDELSNRPTVRMYCKAEPNYSLAIRDGKVILARSNPSDLSQHWIKDEKLSTRVKDEEGFPSFALINKATGHAMKHSIGATHPVQLTRYESKGVDESILWTQSRDLGDGYRAIRMVNNIRLNVDAFNGDKNHGGVHDGTKIVLWEWKKGDNQRWKIVPYYMRDAVVERIWSGLLVFWRSSPSLASSVMYGVVYPLRRSAECTCKACSVRTI</sequence>
<dbReference type="AlphaFoldDB" id="A0ABD3DDF8"/>
<evidence type="ECO:0000313" key="2">
    <source>
        <dbReference type="EMBL" id="KAL3639214.1"/>
    </source>
</evidence>
<dbReference type="SUPFAM" id="SSF50370">
    <property type="entry name" value="Ricin B-like lectins"/>
    <property type="match status" value="1"/>
</dbReference>
<reference evidence="3" key="1">
    <citation type="journal article" date="2024" name="IScience">
        <title>Strigolactones Initiate the Formation of Haustorium-like Structures in Castilleja.</title>
        <authorList>
            <person name="Buerger M."/>
            <person name="Peterson D."/>
            <person name="Chory J."/>
        </authorList>
    </citation>
    <scope>NUCLEOTIDE SEQUENCE [LARGE SCALE GENOMIC DNA]</scope>
</reference>
<gene>
    <name evidence="2" type="ORF">CASFOL_017121</name>
</gene>
<comment type="caution">
    <text evidence="2">The sequence shown here is derived from an EMBL/GenBank/DDBJ whole genome shotgun (WGS) entry which is preliminary data.</text>
</comment>
<evidence type="ECO:0000313" key="3">
    <source>
        <dbReference type="Proteomes" id="UP001632038"/>
    </source>
</evidence>
<feature type="compositionally biased region" description="Basic residues" evidence="1">
    <location>
        <begin position="1"/>
        <end position="12"/>
    </location>
</feature>
<dbReference type="PANTHER" id="PTHR31257:SF2">
    <property type="entry name" value="RICIN B-LIKE LECTIN EULS3"/>
    <property type="match status" value="1"/>
</dbReference>
<protein>
    <submittedName>
        <fullName evidence="2">Uncharacterized protein</fullName>
    </submittedName>
</protein>
<accession>A0ABD3DDF8</accession>
<keyword evidence="3" id="KW-1185">Reference proteome</keyword>
<dbReference type="EMBL" id="JAVIJP010000018">
    <property type="protein sequence ID" value="KAL3639214.1"/>
    <property type="molecule type" value="Genomic_DNA"/>
</dbReference>
<feature type="region of interest" description="Disordered" evidence="1">
    <location>
        <begin position="1"/>
        <end position="114"/>
    </location>
</feature>
<feature type="compositionally biased region" description="Pro residues" evidence="1">
    <location>
        <begin position="85"/>
        <end position="110"/>
    </location>
</feature>